<dbReference type="EMBL" id="WHUT02000008">
    <property type="protein sequence ID" value="NUB45643.1"/>
    <property type="molecule type" value="Genomic_DNA"/>
</dbReference>
<evidence type="ECO:0000256" key="1">
    <source>
        <dbReference type="ARBA" id="ARBA00001974"/>
    </source>
</evidence>
<dbReference type="Pfam" id="PF01494">
    <property type="entry name" value="FAD_binding_3"/>
    <property type="match status" value="1"/>
</dbReference>
<evidence type="ECO:0000256" key="5">
    <source>
        <dbReference type="ARBA" id="ARBA00023033"/>
    </source>
</evidence>
<accession>A0A8X8H143</accession>
<organism evidence="7 8">
    <name type="scientific">Fertoeibacter niger</name>
    <dbReference type="NCBI Taxonomy" id="2656921"/>
    <lineage>
        <taxon>Bacteria</taxon>
        <taxon>Pseudomonadati</taxon>
        <taxon>Pseudomonadota</taxon>
        <taxon>Alphaproteobacteria</taxon>
        <taxon>Rhodobacterales</taxon>
        <taxon>Paracoccaceae</taxon>
        <taxon>Fertoeibacter</taxon>
    </lineage>
</organism>
<evidence type="ECO:0000313" key="7">
    <source>
        <dbReference type="EMBL" id="NUB45643.1"/>
    </source>
</evidence>
<comment type="caution">
    <text evidence="7">The sequence shown here is derived from an EMBL/GenBank/DDBJ whole genome shotgun (WGS) entry which is preliminary data.</text>
</comment>
<dbReference type="PANTHER" id="PTHR13789">
    <property type="entry name" value="MONOOXYGENASE"/>
    <property type="match status" value="1"/>
</dbReference>
<evidence type="ECO:0000256" key="4">
    <source>
        <dbReference type="ARBA" id="ARBA00023002"/>
    </source>
</evidence>
<keyword evidence="8" id="KW-1185">Reference proteome</keyword>
<dbReference type="SUPFAM" id="SSF51905">
    <property type="entry name" value="FAD/NAD(P)-binding domain"/>
    <property type="match status" value="1"/>
</dbReference>
<dbReference type="InterPro" id="IPR036188">
    <property type="entry name" value="FAD/NAD-bd_sf"/>
</dbReference>
<protein>
    <submittedName>
        <fullName evidence="7">FAD-dependent monooxygenase</fullName>
    </submittedName>
</protein>
<keyword evidence="3" id="KW-0274">FAD</keyword>
<dbReference type="InterPro" id="IPR050493">
    <property type="entry name" value="FAD-dep_Monooxygenase_BioMet"/>
</dbReference>
<name>A0A8X8H143_9RHOB</name>
<keyword evidence="4" id="KW-0560">Oxidoreductase</keyword>
<dbReference type="GO" id="GO:0071949">
    <property type="term" value="F:FAD binding"/>
    <property type="evidence" value="ECO:0007669"/>
    <property type="project" value="InterPro"/>
</dbReference>
<dbReference type="Gene3D" id="3.50.50.60">
    <property type="entry name" value="FAD/NAD(P)-binding domain"/>
    <property type="match status" value="1"/>
</dbReference>
<dbReference type="PANTHER" id="PTHR13789:SF318">
    <property type="entry name" value="GERANYLGERANYL DIPHOSPHATE REDUCTASE"/>
    <property type="match status" value="1"/>
</dbReference>
<feature type="domain" description="FAD-binding" evidence="6">
    <location>
        <begin position="2"/>
        <end position="342"/>
    </location>
</feature>
<keyword evidence="2" id="KW-0285">Flavoprotein</keyword>
<gene>
    <name evidence="7" type="ORF">GEU84_014690</name>
</gene>
<dbReference type="PRINTS" id="PR00420">
    <property type="entry name" value="RNGMNOXGNASE"/>
</dbReference>
<dbReference type="GO" id="GO:0004497">
    <property type="term" value="F:monooxygenase activity"/>
    <property type="evidence" value="ECO:0007669"/>
    <property type="project" value="UniProtKB-KW"/>
</dbReference>
<comment type="cofactor">
    <cofactor evidence="1">
        <name>FAD</name>
        <dbReference type="ChEBI" id="CHEBI:57692"/>
    </cofactor>
</comment>
<reference evidence="7" key="1">
    <citation type="submission" date="2020-05" db="EMBL/GenBank/DDBJ databases">
        <title>Fertoebacter nigrum gen. nov., sp. nov., a new member of the family Rhodobacteraceae.</title>
        <authorList>
            <person name="Szuroczki S."/>
            <person name="Abbaszade G."/>
            <person name="Buni D."/>
            <person name="Schumann P."/>
            <person name="Toth E."/>
        </authorList>
    </citation>
    <scope>NUCLEOTIDE SEQUENCE</scope>
    <source>
        <strain evidence="7">RG-N-1a</strain>
    </source>
</reference>
<evidence type="ECO:0000256" key="3">
    <source>
        <dbReference type="ARBA" id="ARBA00022827"/>
    </source>
</evidence>
<dbReference type="Proteomes" id="UP000484076">
    <property type="component" value="Unassembled WGS sequence"/>
</dbReference>
<proteinExistence type="predicted"/>
<keyword evidence="5 7" id="KW-0503">Monooxygenase</keyword>
<evidence type="ECO:0000259" key="6">
    <source>
        <dbReference type="Pfam" id="PF01494"/>
    </source>
</evidence>
<sequence>MVNILIVGGGIGGVALALALARHGIASTLVEAAPVLGEIGAGIQLGPNAFHALESLGLTDLLLRDAVTVKAFDLMNADTGGRIRQFDLADPFRARFGYPYAVVHRADLHTALLRNAEATGLVDIRTDHRVTGYTRTGERARLHLAGRPDLEADLIIGADGIRSAIREAMLGDGPPRVSGHSTFRSVIPLEKMPEDLRWDSMTIWVGHKVHVVHYPLKGWKSFNLVATVHEANDRPVAGEPVANDHVLRVFGHLSDTVLRAITAGEDWKRWVLCDRDPVLTWADGNVLLLGDAAHPTLQYFAQGACMAIEDAVCLAGLIESGRNTASIAADYSRERQARTARVQIGSRLIGDNVFHPGGAAAAARDDVFANMTNPAFYDHMSWLYDYRVDQRVAAIGGV</sequence>
<dbReference type="SUPFAM" id="SSF54373">
    <property type="entry name" value="FAD-linked reductases, C-terminal domain"/>
    <property type="match status" value="1"/>
</dbReference>
<dbReference type="InterPro" id="IPR002938">
    <property type="entry name" value="FAD-bd"/>
</dbReference>
<dbReference type="AlphaFoldDB" id="A0A8X8H143"/>
<evidence type="ECO:0000313" key="8">
    <source>
        <dbReference type="Proteomes" id="UP000484076"/>
    </source>
</evidence>
<evidence type="ECO:0000256" key="2">
    <source>
        <dbReference type="ARBA" id="ARBA00022630"/>
    </source>
</evidence>